<name>A0A091BJC8_9GAMM</name>
<comment type="caution">
    <text evidence="1">The sequence shown here is derived from an EMBL/GenBank/DDBJ whole genome shotgun (WGS) entry which is preliminary data.</text>
</comment>
<evidence type="ECO:0008006" key="3">
    <source>
        <dbReference type="Google" id="ProtNLM"/>
    </source>
</evidence>
<evidence type="ECO:0000313" key="2">
    <source>
        <dbReference type="Proteomes" id="UP000029392"/>
    </source>
</evidence>
<dbReference type="STRING" id="1384054.N790_04310"/>
<protein>
    <recommendedName>
        <fullName evidence="3">STAS/SEC14 domain-containing protein</fullName>
    </recommendedName>
</protein>
<accession>A0A091BJC8</accession>
<dbReference type="RefSeq" id="WP_043800885.1">
    <property type="nucleotide sequence ID" value="NZ_AVCH01000053.1"/>
</dbReference>
<reference evidence="1 2" key="1">
    <citation type="submission" date="2013-09" db="EMBL/GenBank/DDBJ databases">
        <title>Genome sequencing of Arenimonas malthae.</title>
        <authorList>
            <person name="Chen F."/>
            <person name="Wang G."/>
        </authorList>
    </citation>
    <scope>NUCLEOTIDE SEQUENCE [LARGE SCALE GENOMIC DNA]</scope>
    <source>
        <strain evidence="1 2">CC-JY-1</strain>
    </source>
</reference>
<dbReference type="Proteomes" id="UP000029392">
    <property type="component" value="Unassembled WGS sequence"/>
</dbReference>
<keyword evidence="2" id="KW-1185">Reference proteome</keyword>
<dbReference type="EMBL" id="AVCH01000053">
    <property type="protein sequence ID" value="KFN51652.1"/>
    <property type="molecule type" value="Genomic_DNA"/>
</dbReference>
<evidence type="ECO:0000313" key="1">
    <source>
        <dbReference type="EMBL" id="KFN51652.1"/>
    </source>
</evidence>
<organism evidence="1 2">
    <name type="scientific">Arenimonas malthae CC-JY-1</name>
    <dbReference type="NCBI Taxonomy" id="1384054"/>
    <lineage>
        <taxon>Bacteria</taxon>
        <taxon>Pseudomonadati</taxon>
        <taxon>Pseudomonadota</taxon>
        <taxon>Gammaproteobacteria</taxon>
        <taxon>Lysobacterales</taxon>
        <taxon>Lysobacteraceae</taxon>
        <taxon>Arenimonas</taxon>
    </lineage>
</organism>
<dbReference type="AlphaFoldDB" id="A0A091BJC8"/>
<proteinExistence type="predicted"/>
<sequence length="129" mass="14520">MTALPPDISLVFEDRPDYLYAAVSGPRDSQEISQAYWTRVAAECQRRKARKLLMVENLGDFEGERNMNFTVDYLFALGMDKLQVAFVVGRVELMPAMEHGEILALERGAHGRVFGSVAMAERWLKHGSA</sequence>
<gene>
    <name evidence="1" type="ORF">N790_04310</name>
</gene>
<dbReference type="OrthoDB" id="5966252at2"/>
<dbReference type="eggNOG" id="ENOG5031EED">
    <property type="taxonomic scope" value="Bacteria"/>
</dbReference>
<dbReference type="PATRIC" id="fig|1384054.3.peg.683"/>